<protein>
    <submittedName>
        <fullName evidence="12">Chromosome partitioning protein</fullName>
    </submittedName>
</protein>
<feature type="region of interest" description="Disordered" evidence="9">
    <location>
        <begin position="454"/>
        <end position="489"/>
    </location>
</feature>
<dbReference type="NCBIfam" id="TIGR01007">
    <property type="entry name" value="eps_fam"/>
    <property type="match status" value="1"/>
</dbReference>
<dbReference type="SUPFAM" id="SSF52540">
    <property type="entry name" value="P-loop containing nucleoside triphosphate hydrolases"/>
    <property type="match status" value="1"/>
</dbReference>
<evidence type="ECO:0000256" key="9">
    <source>
        <dbReference type="SAM" id="MobiDB-lite"/>
    </source>
</evidence>
<evidence type="ECO:0000256" key="1">
    <source>
        <dbReference type="ARBA" id="ARBA00004651"/>
    </source>
</evidence>
<keyword evidence="3" id="KW-1003">Cell membrane</keyword>
<feature type="domain" description="Polysaccharide chain length determinant N-terminal" evidence="11">
    <location>
        <begin position="4"/>
        <end position="89"/>
    </location>
</feature>
<comment type="similarity">
    <text evidence="2">Belongs to the CpsC/CapA family.</text>
</comment>
<keyword evidence="5" id="KW-0547">Nucleotide-binding</keyword>
<reference evidence="13" key="1">
    <citation type="journal article" date="2019" name="Int. J. Syst. Evol. Microbiol.">
        <title>The Global Catalogue of Microorganisms (GCM) 10K type strain sequencing project: providing services to taxonomists for standard genome sequencing and annotation.</title>
        <authorList>
            <consortium name="The Broad Institute Genomics Platform"/>
            <consortium name="The Broad Institute Genome Sequencing Center for Infectious Disease"/>
            <person name="Wu L."/>
            <person name="Ma J."/>
        </authorList>
    </citation>
    <scope>NUCLEOTIDE SEQUENCE [LARGE SCALE GENOMIC DNA]</scope>
    <source>
        <strain evidence="13">NBRC 108565</strain>
    </source>
</reference>
<dbReference type="EMBL" id="AP027729">
    <property type="protein sequence ID" value="BDZ42738.1"/>
    <property type="molecule type" value="Genomic_DNA"/>
</dbReference>
<evidence type="ECO:0000256" key="3">
    <source>
        <dbReference type="ARBA" id="ARBA00022475"/>
    </source>
</evidence>
<dbReference type="Proteomes" id="UP001321475">
    <property type="component" value="Chromosome"/>
</dbReference>
<feature type="transmembrane region" description="Helical" evidence="10">
    <location>
        <begin position="12"/>
        <end position="34"/>
    </location>
</feature>
<dbReference type="InterPro" id="IPR003856">
    <property type="entry name" value="LPS_length_determ_N"/>
</dbReference>
<dbReference type="Pfam" id="PF02706">
    <property type="entry name" value="Wzz"/>
    <property type="match status" value="1"/>
</dbReference>
<keyword evidence="13" id="KW-1185">Reference proteome</keyword>
<evidence type="ECO:0000256" key="7">
    <source>
        <dbReference type="ARBA" id="ARBA00022989"/>
    </source>
</evidence>
<keyword evidence="7 10" id="KW-1133">Transmembrane helix</keyword>
<name>A0ABN6XF70_9CELL</name>
<keyword evidence="8 10" id="KW-0472">Membrane</keyword>
<dbReference type="Gene3D" id="3.40.50.300">
    <property type="entry name" value="P-loop containing nucleotide triphosphate hydrolases"/>
    <property type="match status" value="1"/>
</dbReference>
<dbReference type="InterPro" id="IPR033756">
    <property type="entry name" value="YlxH/NBP35"/>
</dbReference>
<dbReference type="Pfam" id="PF10609">
    <property type="entry name" value="ParA"/>
    <property type="match status" value="1"/>
</dbReference>
<evidence type="ECO:0000259" key="11">
    <source>
        <dbReference type="Pfam" id="PF02706"/>
    </source>
</evidence>
<comment type="subcellular location">
    <subcellularLocation>
        <location evidence="1">Cell membrane</location>
        <topology evidence="1">Multi-pass membrane protein</topology>
    </subcellularLocation>
</comment>
<dbReference type="InterPro" id="IPR027417">
    <property type="entry name" value="P-loop_NTPase"/>
</dbReference>
<evidence type="ECO:0000313" key="12">
    <source>
        <dbReference type="EMBL" id="BDZ42738.1"/>
    </source>
</evidence>
<evidence type="ECO:0000256" key="5">
    <source>
        <dbReference type="ARBA" id="ARBA00022741"/>
    </source>
</evidence>
<evidence type="ECO:0000256" key="8">
    <source>
        <dbReference type="ARBA" id="ARBA00023136"/>
    </source>
</evidence>
<evidence type="ECO:0000256" key="2">
    <source>
        <dbReference type="ARBA" id="ARBA00006683"/>
    </source>
</evidence>
<proteinExistence type="inferred from homology"/>
<evidence type="ECO:0000256" key="10">
    <source>
        <dbReference type="SAM" id="Phobius"/>
    </source>
</evidence>
<dbReference type="InterPro" id="IPR050445">
    <property type="entry name" value="Bact_polysacc_biosynth/exp"/>
</dbReference>
<evidence type="ECO:0000256" key="6">
    <source>
        <dbReference type="ARBA" id="ARBA00022840"/>
    </source>
</evidence>
<dbReference type="CDD" id="cd05387">
    <property type="entry name" value="BY-kinase"/>
    <property type="match status" value="1"/>
</dbReference>
<organism evidence="12 13">
    <name type="scientific">Paraoerskovia sediminicola</name>
    <dbReference type="NCBI Taxonomy" id="1138587"/>
    <lineage>
        <taxon>Bacteria</taxon>
        <taxon>Bacillati</taxon>
        <taxon>Actinomycetota</taxon>
        <taxon>Actinomycetes</taxon>
        <taxon>Micrococcales</taxon>
        <taxon>Cellulomonadaceae</taxon>
        <taxon>Paraoerskovia</taxon>
    </lineage>
</organism>
<sequence>MRIGEYISMVRAHWIALTVFCLVGGAAAIALVSATTPLYTARVEVVVVTSSGDTANELVQSYDFSQKQVRTFSALVTRPIVLDPVISELDLEASPEDLAKQISVSSPLNTSLISIDVEDPSAEEAADVANATAQNLALVVGDLVPDLESGDSSVTLETVRPAVVPEVPSSPKTLLWIALGLVGGAVAGVTYIALREIVDTRVRDLHGVTAVVDAPVLGSVAHERRVPRHPLLDDPSTSNQRAEAFRQIRTNLTFLEVANERVLLPITSSVPGEGKSTTAANIAQSLAAGGSRVVLVEADLRRPALGPLLGLESMAGLTTVLAARAELDDVIQHWGTTSLDIVLAGERPPNPSELLGSDAMLKLLGKLSKRYDKVVIDCPPLVPVTDAAVIARACGGAVLVAGAGRVKRADLQQAVSNLKSVGAPIIGVVANDLAPKNVSTYAYAYDASGAMDDTALPTSRDAEEPAVTPMRADSEPIVDPAEGTAFSRK</sequence>
<evidence type="ECO:0000313" key="13">
    <source>
        <dbReference type="Proteomes" id="UP001321475"/>
    </source>
</evidence>
<keyword evidence="4 10" id="KW-0812">Transmembrane</keyword>
<dbReference type="InterPro" id="IPR005702">
    <property type="entry name" value="Wzc-like_C"/>
</dbReference>
<accession>A0ABN6XF70</accession>
<dbReference type="PANTHER" id="PTHR32309">
    <property type="entry name" value="TYROSINE-PROTEIN KINASE"/>
    <property type="match status" value="1"/>
</dbReference>
<dbReference type="RefSeq" id="WP_286217163.1">
    <property type="nucleotide sequence ID" value="NZ_AP027729.1"/>
</dbReference>
<evidence type="ECO:0000256" key="4">
    <source>
        <dbReference type="ARBA" id="ARBA00022692"/>
    </source>
</evidence>
<keyword evidence="6" id="KW-0067">ATP-binding</keyword>
<dbReference type="PANTHER" id="PTHR32309:SF13">
    <property type="entry name" value="FERRIC ENTEROBACTIN TRANSPORT PROTEIN FEPE"/>
    <property type="match status" value="1"/>
</dbReference>
<gene>
    <name evidence="12" type="ORF">GCM10025865_20370</name>
</gene>